<feature type="transmembrane region" description="Helical" evidence="5">
    <location>
        <begin position="89"/>
        <end position="118"/>
    </location>
</feature>
<dbReference type="Pfam" id="PF04479">
    <property type="entry name" value="RTA1"/>
    <property type="match status" value="1"/>
</dbReference>
<dbReference type="InterPro" id="IPR007568">
    <property type="entry name" value="RTA1"/>
</dbReference>
<evidence type="ECO:0000256" key="4">
    <source>
        <dbReference type="ARBA" id="ARBA00023136"/>
    </source>
</evidence>
<name>A0A0F7VC53_PENBI</name>
<proteinExistence type="predicted"/>
<keyword evidence="2 5" id="KW-0812">Transmembrane</keyword>
<gene>
    <name evidence="6" type="ORF">PMG11_04246</name>
</gene>
<evidence type="ECO:0000256" key="2">
    <source>
        <dbReference type="ARBA" id="ARBA00022692"/>
    </source>
</evidence>
<evidence type="ECO:0000256" key="1">
    <source>
        <dbReference type="ARBA" id="ARBA00004141"/>
    </source>
</evidence>
<dbReference type="EMBL" id="CDHK01000003">
    <property type="protein sequence ID" value="CEO59573.1"/>
    <property type="molecule type" value="Genomic_DNA"/>
</dbReference>
<keyword evidence="7" id="KW-1185">Reference proteome</keyword>
<evidence type="ECO:0008006" key="8">
    <source>
        <dbReference type="Google" id="ProtNLM"/>
    </source>
</evidence>
<dbReference type="GO" id="GO:0005886">
    <property type="term" value="C:plasma membrane"/>
    <property type="evidence" value="ECO:0007669"/>
    <property type="project" value="TreeGrafter"/>
</dbReference>
<sequence length="290" mass="31653">MSNDTQAYIPCTLQTCPISEAIIPYQPNVGANAFFLAVFAVLLIAQLVLSSRYKTWSYLVGMGGGLILEIIGYAGRIQLHADPFSFNNFVQYLVCLTIAPAFISAVIYLCFYRIIIIYDPSLSRIKPRAFAVGFITSDILCLVLQAAGGAITATTGGASEEAQSMRDTGINVMIAGLALQVISLLAFLGCALDYTCRVSRKGYFPTSAAMQSKRWKWFLISLLVATIVIFIRSVFRVAELRGGFQSKLADDEIAFMILEGAMILVATICLTVFHPGFCLGISWKFSPTKV</sequence>
<dbReference type="STRING" id="104259.A0A0F7VC53"/>
<keyword evidence="3 5" id="KW-1133">Transmembrane helix</keyword>
<evidence type="ECO:0000313" key="7">
    <source>
        <dbReference type="Proteomes" id="UP000042958"/>
    </source>
</evidence>
<comment type="subcellular location">
    <subcellularLocation>
        <location evidence="1">Membrane</location>
        <topology evidence="1">Multi-pass membrane protein</topology>
    </subcellularLocation>
</comment>
<feature type="transmembrane region" description="Helical" evidence="5">
    <location>
        <begin position="130"/>
        <end position="152"/>
    </location>
</feature>
<feature type="transmembrane region" description="Helical" evidence="5">
    <location>
        <begin position="29"/>
        <end position="49"/>
    </location>
</feature>
<evidence type="ECO:0000256" key="5">
    <source>
        <dbReference type="SAM" id="Phobius"/>
    </source>
</evidence>
<dbReference type="OrthoDB" id="4521223at2759"/>
<keyword evidence="4 5" id="KW-0472">Membrane</keyword>
<feature type="transmembrane region" description="Helical" evidence="5">
    <location>
        <begin position="56"/>
        <end position="77"/>
    </location>
</feature>
<dbReference type="Proteomes" id="UP000042958">
    <property type="component" value="Unassembled WGS sequence"/>
</dbReference>
<protein>
    <recommendedName>
        <fullName evidence="8">RTA1 domain protein</fullName>
    </recommendedName>
</protein>
<reference evidence="7" key="1">
    <citation type="journal article" date="2015" name="Genome Announc.">
        <title>Draft genome sequence of the fungus Penicillium brasilianum MG11.</title>
        <authorList>
            <person name="Horn F."/>
            <person name="Linde J."/>
            <person name="Mattern D.J."/>
            <person name="Walther G."/>
            <person name="Guthke R."/>
            <person name="Brakhage A.A."/>
            <person name="Valiante V."/>
        </authorList>
    </citation>
    <scope>NUCLEOTIDE SEQUENCE [LARGE SCALE GENOMIC DNA]</scope>
    <source>
        <strain evidence="7">MG11</strain>
    </source>
</reference>
<accession>A0A0F7VC53</accession>
<feature type="transmembrane region" description="Helical" evidence="5">
    <location>
        <begin position="217"/>
        <end position="235"/>
    </location>
</feature>
<feature type="transmembrane region" description="Helical" evidence="5">
    <location>
        <begin position="172"/>
        <end position="196"/>
    </location>
</feature>
<organism evidence="6 7">
    <name type="scientific">Penicillium brasilianum</name>
    <dbReference type="NCBI Taxonomy" id="104259"/>
    <lineage>
        <taxon>Eukaryota</taxon>
        <taxon>Fungi</taxon>
        <taxon>Dikarya</taxon>
        <taxon>Ascomycota</taxon>
        <taxon>Pezizomycotina</taxon>
        <taxon>Eurotiomycetes</taxon>
        <taxon>Eurotiomycetidae</taxon>
        <taxon>Eurotiales</taxon>
        <taxon>Aspergillaceae</taxon>
        <taxon>Penicillium</taxon>
    </lineage>
</organism>
<feature type="transmembrane region" description="Helical" evidence="5">
    <location>
        <begin position="255"/>
        <end position="281"/>
    </location>
</feature>
<dbReference type="GO" id="GO:0000324">
    <property type="term" value="C:fungal-type vacuole"/>
    <property type="evidence" value="ECO:0007669"/>
    <property type="project" value="TreeGrafter"/>
</dbReference>
<dbReference type="AlphaFoldDB" id="A0A0F7VC53"/>
<dbReference type="PANTHER" id="PTHR31465">
    <property type="entry name" value="PROTEIN RTA1-RELATED"/>
    <property type="match status" value="1"/>
</dbReference>
<dbReference type="PANTHER" id="PTHR31465:SF9">
    <property type="entry name" value="SPHINGOID LONG-CHAIN BASE TRANSPORTER RSB1"/>
    <property type="match status" value="1"/>
</dbReference>
<evidence type="ECO:0000313" key="6">
    <source>
        <dbReference type="EMBL" id="CEO59573.1"/>
    </source>
</evidence>
<evidence type="ECO:0000256" key="3">
    <source>
        <dbReference type="ARBA" id="ARBA00022989"/>
    </source>
</evidence>